<gene>
    <name evidence="1" type="ORF">MDUV_28220</name>
</gene>
<name>A0A7I7K3L2_9MYCO</name>
<dbReference type="RefSeq" id="WP_098005128.1">
    <property type="nucleotide sequence ID" value="NZ_AP022563.1"/>
</dbReference>
<dbReference type="Proteomes" id="UP000467006">
    <property type="component" value="Chromosome"/>
</dbReference>
<dbReference type="KEGG" id="mdu:MDUV_28220"/>
<dbReference type="AlphaFoldDB" id="A0A7I7K3L2"/>
<evidence type="ECO:0000313" key="2">
    <source>
        <dbReference type="Proteomes" id="UP000467006"/>
    </source>
</evidence>
<proteinExistence type="predicted"/>
<protein>
    <submittedName>
        <fullName evidence="1">Uncharacterized protein</fullName>
    </submittedName>
</protein>
<keyword evidence="2" id="KW-1185">Reference proteome</keyword>
<dbReference type="OrthoDB" id="4390288at2"/>
<dbReference type="InterPro" id="IPR011335">
    <property type="entry name" value="Restrct_endonuc-II-like"/>
</dbReference>
<organism evidence="1 2">
    <name type="scientific">Mycolicibacterium duvalii</name>
    <dbReference type="NCBI Taxonomy" id="39688"/>
    <lineage>
        <taxon>Bacteria</taxon>
        <taxon>Bacillati</taxon>
        <taxon>Actinomycetota</taxon>
        <taxon>Actinomycetes</taxon>
        <taxon>Mycobacteriales</taxon>
        <taxon>Mycobacteriaceae</taxon>
        <taxon>Mycolicibacterium</taxon>
    </lineage>
</organism>
<accession>A0A7I7K3L2</accession>
<evidence type="ECO:0000313" key="1">
    <source>
        <dbReference type="EMBL" id="BBX17962.1"/>
    </source>
</evidence>
<dbReference type="EMBL" id="AP022563">
    <property type="protein sequence ID" value="BBX17962.1"/>
    <property type="molecule type" value="Genomic_DNA"/>
</dbReference>
<dbReference type="SUPFAM" id="SSF52980">
    <property type="entry name" value="Restriction endonuclease-like"/>
    <property type="match status" value="1"/>
</dbReference>
<dbReference type="Gene3D" id="3.40.960.10">
    <property type="entry name" value="VSR Endonuclease"/>
    <property type="match status" value="1"/>
</dbReference>
<sequence length="280" mass="31806">MGVFVGSEALRQGLLTRHQLRTHYRRVFPDVYAPKFSTLSLDDRTTAAWLWSHRQGVVTGLAASALHGARWIDDDIAIELNWPNHRAPTGIVTRNDSLLDNEIVCVRGLPVTSPVRTAFDLARRGPVDAAVARLDALARTTHFKADDVRDLAALHRHNRGVRRLDAVLDLVDAGAESPQETRLRLLLMRKFPRPSTQIPILRPDGYRRYYLDMGWDDINVGVEYDGEQHRTDQESYRRDIKRMEYIQSAGWLVVRVVAGDRPKEIVARVGAARASRAYRK</sequence>
<reference evidence="1 2" key="1">
    <citation type="journal article" date="2019" name="Emerg. Microbes Infect.">
        <title>Comprehensive subspecies identification of 175 nontuberculous mycobacteria species based on 7547 genomic profiles.</title>
        <authorList>
            <person name="Matsumoto Y."/>
            <person name="Kinjo T."/>
            <person name="Motooka D."/>
            <person name="Nabeya D."/>
            <person name="Jung N."/>
            <person name="Uechi K."/>
            <person name="Horii T."/>
            <person name="Iida T."/>
            <person name="Fujita J."/>
            <person name="Nakamura S."/>
        </authorList>
    </citation>
    <scope>NUCLEOTIDE SEQUENCE [LARGE SCALE GENOMIC DNA]</scope>
    <source>
        <strain evidence="1 2">JCM 6396</strain>
    </source>
</reference>